<dbReference type="OMA" id="KMGCNLT"/>
<dbReference type="UniPathway" id="UPA00988"/>
<evidence type="ECO:0000313" key="3">
    <source>
        <dbReference type="Proteomes" id="UP000790787"/>
    </source>
</evidence>
<gene>
    <name evidence="4" type="primary">LOC107759753</name>
</gene>
<dbReference type="GeneID" id="107759753"/>
<sequence length="262" mass="29236">MDNSRPNLLEEALVEDGIGSVKIQKRGRVVVVEDCVETSAAFVLHHFLKRSLQPDSSDVVVFIAFAHPFSHYERILRKMGCNLAVQRKNQRFLFLDMLILECPDRNGGEAKEDGLLTLYGEIEKAVEIYSSLEGSRTITIMIDDVSLMEVAANGSSNHMLDFLHYCYTLKAKYGCSLVTLNHKDIYSSANTLPLILQLEYLADVIIKAEPLATGLASDVHGQLTVLNKGSACDLGSSNSKVRNFHFRVKENNVDYFYPGTQT</sequence>
<dbReference type="RefSeq" id="XP_016433238.1">
    <property type="nucleotide sequence ID" value="XM_016577752.1"/>
</dbReference>
<reference evidence="4" key="2">
    <citation type="submission" date="2025-08" db="UniProtKB">
        <authorList>
            <consortium name="RefSeq"/>
        </authorList>
    </citation>
    <scope>IDENTIFICATION</scope>
    <source>
        <tissue evidence="4">Leaf</tissue>
    </source>
</reference>
<keyword evidence="3" id="KW-1185">Reference proteome</keyword>
<dbReference type="AlphaFoldDB" id="A0A1S3X0B1"/>
<protein>
    <submittedName>
        <fullName evidence="4">Elongator complex protein 6</fullName>
    </submittedName>
</protein>
<dbReference type="GO" id="GO:0033588">
    <property type="term" value="C:elongator holoenzyme complex"/>
    <property type="evidence" value="ECO:0000318"/>
    <property type="project" value="GO_Central"/>
</dbReference>
<dbReference type="Pfam" id="PF09807">
    <property type="entry name" value="ELP6"/>
    <property type="match status" value="1"/>
</dbReference>
<dbReference type="PaxDb" id="4097-A0A1S3X0B1"/>
<accession>A0A1S3X0B1</accession>
<evidence type="ECO:0000256" key="2">
    <source>
        <dbReference type="ARBA" id="ARBA00008837"/>
    </source>
</evidence>
<name>A0A1S3X0B1_TOBAC</name>
<dbReference type="RefSeq" id="XP_016433238.1">
    <property type="nucleotide sequence ID" value="XM_016577752.2"/>
</dbReference>
<evidence type="ECO:0000313" key="4">
    <source>
        <dbReference type="RefSeq" id="XP_016433238.1"/>
    </source>
</evidence>
<dbReference type="InterPro" id="IPR018627">
    <property type="entry name" value="ELP6"/>
</dbReference>
<dbReference type="OrthoDB" id="9995306at2759"/>
<organism evidence="3 4">
    <name type="scientific">Nicotiana tabacum</name>
    <name type="common">Common tobacco</name>
    <dbReference type="NCBI Taxonomy" id="4097"/>
    <lineage>
        <taxon>Eukaryota</taxon>
        <taxon>Viridiplantae</taxon>
        <taxon>Streptophyta</taxon>
        <taxon>Embryophyta</taxon>
        <taxon>Tracheophyta</taxon>
        <taxon>Spermatophyta</taxon>
        <taxon>Magnoliopsida</taxon>
        <taxon>eudicotyledons</taxon>
        <taxon>Gunneridae</taxon>
        <taxon>Pentapetalae</taxon>
        <taxon>asterids</taxon>
        <taxon>lamiids</taxon>
        <taxon>Solanales</taxon>
        <taxon>Solanaceae</taxon>
        <taxon>Nicotianoideae</taxon>
        <taxon>Nicotianeae</taxon>
        <taxon>Nicotiana</taxon>
    </lineage>
</organism>
<dbReference type="GO" id="GO:0002098">
    <property type="term" value="P:tRNA wobble uridine modification"/>
    <property type="evidence" value="ECO:0007669"/>
    <property type="project" value="InterPro"/>
</dbReference>
<reference evidence="3" key="1">
    <citation type="journal article" date="2014" name="Nat. Commun.">
        <title>The tobacco genome sequence and its comparison with those of tomato and potato.</title>
        <authorList>
            <person name="Sierro N."/>
            <person name="Battey J.N."/>
            <person name="Ouadi S."/>
            <person name="Bakaher N."/>
            <person name="Bovet L."/>
            <person name="Willig A."/>
            <person name="Goepfert S."/>
            <person name="Peitsch M.C."/>
            <person name="Ivanov N.V."/>
        </authorList>
    </citation>
    <scope>NUCLEOTIDE SEQUENCE [LARGE SCALE GENOMIC DNA]</scope>
</reference>
<dbReference type="PANTHER" id="PTHR16184:SF6">
    <property type="entry name" value="ELONGATOR COMPLEX PROTEIN 6"/>
    <property type="match status" value="1"/>
</dbReference>
<dbReference type="STRING" id="4097.A0A1S3X0B1"/>
<dbReference type="InterPro" id="IPR027417">
    <property type="entry name" value="P-loop_NTPase"/>
</dbReference>
<dbReference type="Proteomes" id="UP000790787">
    <property type="component" value="Chromosome 13"/>
</dbReference>
<dbReference type="Gene3D" id="3.40.50.300">
    <property type="entry name" value="P-loop containing nucleotide triphosphate hydrolases"/>
    <property type="match status" value="1"/>
</dbReference>
<evidence type="ECO:0000256" key="1">
    <source>
        <dbReference type="ARBA" id="ARBA00005043"/>
    </source>
</evidence>
<dbReference type="PANTHER" id="PTHR16184">
    <property type="entry name" value="ELONGATOR COMPLEX PROTEIN 6"/>
    <property type="match status" value="1"/>
</dbReference>
<comment type="similarity">
    <text evidence="2">Belongs to the ELP6 family.</text>
</comment>
<proteinExistence type="inferred from homology"/>
<dbReference type="CDD" id="cd19495">
    <property type="entry name" value="Elp6"/>
    <property type="match status" value="1"/>
</dbReference>
<comment type="pathway">
    <text evidence="1">tRNA modification; 5-methoxycarbonylmethyl-2-thiouridine-tRNA biosynthesis.</text>
</comment>
<dbReference type="KEGG" id="nta:107759753"/>